<dbReference type="Proteomes" id="UP000016201">
    <property type="component" value="Unassembled WGS sequence"/>
</dbReference>
<gene>
    <name evidence="2" type="ORF">I593_00862</name>
</gene>
<dbReference type="Pfam" id="PF18864">
    <property type="entry name" value="AbiTii"/>
    <property type="match status" value="1"/>
</dbReference>
<dbReference type="InterPro" id="IPR041304">
    <property type="entry name" value="AbiTii"/>
</dbReference>
<proteinExistence type="predicted"/>
<feature type="domain" description="AbiTii" evidence="1">
    <location>
        <begin position="7"/>
        <end position="185"/>
    </location>
</feature>
<comment type="caution">
    <text evidence="2">The sequence shown here is derived from an EMBL/GenBank/DDBJ whole genome shotgun (WGS) entry which is preliminary data.</text>
</comment>
<dbReference type="PATRIC" id="fig|1120927.3.peg.825"/>
<dbReference type="EMBL" id="AQFM01000027">
    <property type="protein sequence ID" value="EOR09935.1"/>
    <property type="molecule type" value="Genomic_DNA"/>
</dbReference>
<evidence type="ECO:0000313" key="2">
    <source>
        <dbReference type="EMBL" id="EOR09935.1"/>
    </source>
</evidence>
<accession>R9B6N7</accession>
<dbReference type="RefSeq" id="WP_016165982.1">
    <property type="nucleotide sequence ID" value="NZ_JHZG01000014.1"/>
</dbReference>
<name>R9B6N7_9GAMM</name>
<evidence type="ECO:0000259" key="1">
    <source>
        <dbReference type="Pfam" id="PF18864"/>
    </source>
</evidence>
<keyword evidence="3" id="KW-1185">Reference proteome</keyword>
<sequence>MKAIIALQKLVLDPSSQISDILRHAYLIACKLNLDDFKKWCELELNGYQSIDDSNIPEYRYIFGSLCLKNSLSGQTAIFNAEAIFSGQIIKDGISFFEGAIKNKSDSVTLEVKSDIDKILRKNNPQCQESHFIFQIRTSKIPFQKALDTIKFKILELSYQLEQEGILGDDWEFTATEKEHVLNVNYNIGTVTHMANHNIDSFIDRN</sequence>
<organism evidence="2 3">
    <name type="scientific">Acinetobacter tandoii DSM 14970 = CIP 107469</name>
    <dbReference type="NCBI Taxonomy" id="1120927"/>
    <lineage>
        <taxon>Bacteria</taxon>
        <taxon>Pseudomonadati</taxon>
        <taxon>Pseudomonadota</taxon>
        <taxon>Gammaproteobacteria</taxon>
        <taxon>Moraxellales</taxon>
        <taxon>Moraxellaceae</taxon>
        <taxon>Acinetobacter</taxon>
    </lineage>
</organism>
<reference evidence="2 3" key="1">
    <citation type="submission" date="2013-03" db="EMBL/GenBank/DDBJ databases">
        <title>The Genome Sequence of Acinetobacter tandoii CIP 107469.</title>
        <authorList>
            <consortium name="The Broad Institute Genome Sequencing Platform"/>
            <consortium name="The Broad Institute Genome Sequencing Center for Infectious Disease"/>
            <person name="Cerqueira G."/>
            <person name="Feldgarden M."/>
            <person name="Courvalin P."/>
            <person name="Perichon B."/>
            <person name="Grillot-Courvalin C."/>
            <person name="Clermont D."/>
            <person name="Rocha E."/>
            <person name="Yoon E.-J."/>
            <person name="Nemec A."/>
            <person name="Walker B."/>
            <person name="Young S.K."/>
            <person name="Zeng Q."/>
            <person name="Gargeya S."/>
            <person name="Fitzgerald M."/>
            <person name="Haas B."/>
            <person name="Abouelleil A."/>
            <person name="Alvarado L."/>
            <person name="Arachchi H.M."/>
            <person name="Berlin A.M."/>
            <person name="Chapman S.B."/>
            <person name="Dewar J."/>
            <person name="Goldberg J."/>
            <person name="Griggs A."/>
            <person name="Gujja S."/>
            <person name="Hansen M."/>
            <person name="Howarth C."/>
            <person name="Imamovic A."/>
            <person name="Larimer J."/>
            <person name="McCowan C."/>
            <person name="Murphy C."/>
            <person name="Neiman D."/>
            <person name="Pearson M."/>
            <person name="Priest M."/>
            <person name="Roberts A."/>
            <person name="Saif S."/>
            <person name="Shea T."/>
            <person name="Sisk P."/>
            <person name="Sykes S."/>
            <person name="Wortman J."/>
            <person name="Nusbaum C."/>
            <person name="Birren B."/>
        </authorList>
    </citation>
    <scope>NUCLEOTIDE SEQUENCE [LARGE SCALE GENOMIC DNA]</scope>
    <source>
        <strain evidence="2 3">CIP 107469</strain>
    </source>
</reference>
<evidence type="ECO:0000313" key="3">
    <source>
        <dbReference type="Proteomes" id="UP000016201"/>
    </source>
</evidence>
<protein>
    <recommendedName>
        <fullName evidence="1">AbiTii domain-containing protein</fullName>
    </recommendedName>
</protein>
<dbReference type="OrthoDB" id="766804at2"/>
<dbReference type="AlphaFoldDB" id="R9B6N7"/>